<keyword evidence="9" id="KW-0472">Membrane</keyword>
<dbReference type="Proteomes" id="UP001500457">
    <property type="component" value="Unassembled WGS sequence"/>
</dbReference>
<evidence type="ECO:0000259" key="10">
    <source>
        <dbReference type="PROSITE" id="PS51384"/>
    </source>
</evidence>
<proteinExistence type="predicted"/>
<evidence type="ECO:0000313" key="12">
    <source>
        <dbReference type="Proteomes" id="UP001500457"/>
    </source>
</evidence>
<evidence type="ECO:0000256" key="9">
    <source>
        <dbReference type="SAM" id="Phobius"/>
    </source>
</evidence>
<keyword evidence="2" id="KW-0285">Flavoprotein</keyword>
<sequence length="419" mass="43276">MTERGRAWALGVATVLLMPLVALALSLASPRLGETVSWTSALGLIAAVLVSATLVLVSRVRGLTRLLGVELGNHLHRRLGVAALGCVLVHVVSAMLHSPRGLGMLDPFAVGWPIRAGIAALALLLVGALLRPRGSLRRYGRVARAHAVLGGCVFLLVATHVTLFGHLVENPLVGTALAGLGVTVLAVLLRRWLVRPVLGPGAHLVAAIRPESGDTSTVVLVPAGRPLDPAPEPGQFVWLRLRRLPLAEEHPFTIAASRRSGVLELTVRDAGPFSGGLHALEPGRQVWVDGPHGAFVPGATAGGLVLIAGGVGVTPIMSILRAHAAAADPRAHALLLAEREGEALFAAEILALSRRLDLSVLRTGGHRLDAGMLRAVLPSGVPGSHQYLVCGPPPLVGAAVDGLAGLGVPAGAITTERFG</sequence>
<accession>A0ABP9ET22</accession>
<evidence type="ECO:0000256" key="1">
    <source>
        <dbReference type="ARBA" id="ARBA00001974"/>
    </source>
</evidence>
<keyword evidence="9" id="KW-0812">Transmembrane</keyword>
<keyword evidence="5" id="KW-0274">FAD</keyword>
<dbReference type="PANTHER" id="PTHR47354:SF8">
    <property type="entry name" value="1,2-PHENYLACETYL-COA EPOXIDASE, SUBUNIT E"/>
    <property type="match status" value="1"/>
</dbReference>
<evidence type="ECO:0000256" key="7">
    <source>
        <dbReference type="ARBA" id="ARBA00023004"/>
    </source>
</evidence>
<dbReference type="Pfam" id="PF00175">
    <property type="entry name" value="NAD_binding_1"/>
    <property type="match status" value="1"/>
</dbReference>
<keyword evidence="4" id="KW-0479">Metal-binding</keyword>
<dbReference type="InterPro" id="IPR050415">
    <property type="entry name" value="MRET"/>
</dbReference>
<evidence type="ECO:0000256" key="3">
    <source>
        <dbReference type="ARBA" id="ARBA00022714"/>
    </source>
</evidence>
<comment type="caution">
    <text evidence="11">The sequence shown here is derived from an EMBL/GenBank/DDBJ whole genome shotgun (WGS) entry which is preliminary data.</text>
</comment>
<dbReference type="SUPFAM" id="SSF52343">
    <property type="entry name" value="Ferredoxin reductase-like, C-terminal NADP-linked domain"/>
    <property type="match status" value="1"/>
</dbReference>
<evidence type="ECO:0000256" key="4">
    <source>
        <dbReference type="ARBA" id="ARBA00022723"/>
    </source>
</evidence>
<feature type="transmembrane region" description="Helical" evidence="9">
    <location>
        <begin position="79"/>
        <end position="98"/>
    </location>
</feature>
<evidence type="ECO:0000256" key="8">
    <source>
        <dbReference type="ARBA" id="ARBA00023014"/>
    </source>
</evidence>
<dbReference type="Gene3D" id="2.40.30.10">
    <property type="entry name" value="Translation factors"/>
    <property type="match status" value="1"/>
</dbReference>
<feature type="domain" description="FAD-binding FR-type" evidence="10">
    <location>
        <begin position="198"/>
        <end position="298"/>
    </location>
</feature>
<keyword evidence="6" id="KW-0560">Oxidoreductase</keyword>
<keyword evidence="7" id="KW-0408">Iron</keyword>
<dbReference type="Gene3D" id="3.40.50.80">
    <property type="entry name" value="Nucleotide-binding domain of ferredoxin-NADP reductase (FNR) module"/>
    <property type="match status" value="1"/>
</dbReference>
<feature type="transmembrane region" description="Helical" evidence="9">
    <location>
        <begin position="36"/>
        <end position="58"/>
    </location>
</feature>
<keyword evidence="8" id="KW-0411">Iron-sulfur</keyword>
<reference evidence="12" key="1">
    <citation type="journal article" date="2019" name="Int. J. Syst. Evol. Microbiol.">
        <title>The Global Catalogue of Microorganisms (GCM) 10K type strain sequencing project: providing services to taxonomists for standard genome sequencing and annotation.</title>
        <authorList>
            <consortium name="The Broad Institute Genomics Platform"/>
            <consortium name="The Broad Institute Genome Sequencing Center for Infectious Disease"/>
            <person name="Wu L."/>
            <person name="Ma J."/>
        </authorList>
    </citation>
    <scope>NUCLEOTIDE SEQUENCE [LARGE SCALE GENOMIC DNA]</scope>
    <source>
        <strain evidence="12">JCM 17983</strain>
    </source>
</reference>
<dbReference type="EMBL" id="BAABHQ010000012">
    <property type="protein sequence ID" value="GAA4884832.1"/>
    <property type="molecule type" value="Genomic_DNA"/>
</dbReference>
<evidence type="ECO:0000313" key="11">
    <source>
        <dbReference type="EMBL" id="GAA4884832.1"/>
    </source>
</evidence>
<dbReference type="PROSITE" id="PS51384">
    <property type="entry name" value="FAD_FR"/>
    <property type="match status" value="1"/>
</dbReference>
<comment type="cofactor">
    <cofactor evidence="1">
        <name>FAD</name>
        <dbReference type="ChEBI" id="CHEBI:57692"/>
    </cofactor>
</comment>
<protein>
    <recommendedName>
        <fullName evidence="10">FAD-binding FR-type domain-containing protein</fullName>
    </recommendedName>
</protein>
<organism evidence="11 12">
    <name type="scientific">Actinomycetospora straminea</name>
    <dbReference type="NCBI Taxonomy" id="663607"/>
    <lineage>
        <taxon>Bacteria</taxon>
        <taxon>Bacillati</taxon>
        <taxon>Actinomycetota</taxon>
        <taxon>Actinomycetes</taxon>
        <taxon>Pseudonocardiales</taxon>
        <taxon>Pseudonocardiaceae</taxon>
        <taxon>Actinomycetospora</taxon>
    </lineage>
</organism>
<keyword evidence="9" id="KW-1133">Transmembrane helix</keyword>
<feature type="transmembrane region" description="Helical" evidence="9">
    <location>
        <begin position="171"/>
        <end position="189"/>
    </location>
</feature>
<evidence type="ECO:0000256" key="2">
    <source>
        <dbReference type="ARBA" id="ARBA00022630"/>
    </source>
</evidence>
<evidence type="ECO:0000256" key="5">
    <source>
        <dbReference type="ARBA" id="ARBA00022827"/>
    </source>
</evidence>
<dbReference type="InterPro" id="IPR039261">
    <property type="entry name" value="FNR_nucleotide-bd"/>
</dbReference>
<dbReference type="InterPro" id="IPR017927">
    <property type="entry name" value="FAD-bd_FR_type"/>
</dbReference>
<dbReference type="InterPro" id="IPR001433">
    <property type="entry name" value="OxRdtase_FAD/NAD-bd"/>
</dbReference>
<feature type="transmembrane region" description="Helical" evidence="9">
    <location>
        <begin position="110"/>
        <end position="130"/>
    </location>
</feature>
<feature type="transmembrane region" description="Helical" evidence="9">
    <location>
        <begin position="142"/>
        <end position="165"/>
    </location>
</feature>
<dbReference type="PRINTS" id="PR00409">
    <property type="entry name" value="PHDIOXRDTASE"/>
</dbReference>
<dbReference type="PANTHER" id="PTHR47354">
    <property type="entry name" value="NADH OXIDOREDUCTASE HCR"/>
    <property type="match status" value="1"/>
</dbReference>
<gene>
    <name evidence="11" type="ORF">GCM10023203_41310</name>
</gene>
<keyword evidence="3" id="KW-0001">2Fe-2S</keyword>
<evidence type="ECO:0000256" key="6">
    <source>
        <dbReference type="ARBA" id="ARBA00023002"/>
    </source>
</evidence>
<name>A0ABP9ET22_9PSEU</name>
<dbReference type="InterPro" id="IPR017938">
    <property type="entry name" value="Riboflavin_synthase-like_b-brl"/>
</dbReference>
<dbReference type="SUPFAM" id="SSF63380">
    <property type="entry name" value="Riboflavin synthase domain-like"/>
    <property type="match status" value="1"/>
</dbReference>
<dbReference type="RefSeq" id="WP_274232538.1">
    <property type="nucleotide sequence ID" value="NZ_BAABHQ010000012.1"/>
</dbReference>
<keyword evidence="12" id="KW-1185">Reference proteome</keyword>